<name>A0A8J6E4L9_9EUKA</name>
<proteinExistence type="predicted"/>
<protein>
    <submittedName>
        <fullName evidence="1">Uncharacterized protein</fullName>
    </submittedName>
</protein>
<comment type="caution">
    <text evidence="1">The sequence shown here is derived from an EMBL/GenBank/DDBJ whole genome shotgun (WGS) entry which is preliminary data.</text>
</comment>
<evidence type="ECO:0000313" key="2">
    <source>
        <dbReference type="Proteomes" id="UP000717585"/>
    </source>
</evidence>
<dbReference type="EMBL" id="JAHDYR010000013">
    <property type="protein sequence ID" value="KAG9394657.1"/>
    <property type="molecule type" value="Genomic_DNA"/>
</dbReference>
<dbReference type="Proteomes" id="UP000717585">
    <property type="component" value="Unassembled WGS sequence"/>
</dbReference>
<organism evidence="1 2">
    <name type="scientific">Carpediemonas membranifera</name>
    <dbReference type="NCBI Taxonomy" id="201153"/>
    <lineage>
        <taxon>Eukaryota</taxon>
        <taxon>Metamonada</taxon>
        <taxon>Carpediemonas-like organisms</taxon>
        <taxon>Carpediemonas</taxon>
    </lineage>
</organism>
<gene>
    <name evidence="1" type="ORF">J8273_3629</name>
</gene>
<reference evidence="1" key="1">
    <citation type="submission" date="2021-05" db="EMBL/GenBank/DDBJ databases">
        <title>A free-living protist that lacks canonical eukaryotic 1 DNA replication and segregation systems.</title>
        <authorList>
            <person name="Salas-Leiva D.E."/>
            <person name="Tromer E.C."/>
            <person name="Curtis B.A."/>
            <person name="Jerlstrom-Hultqvist J."/>
            <person name="Kolisko M."/>
            <person name="Yi Z."/>
            <person name="Salas-Leiva J.S."/>
            <person name="Gallot-Lavallee L."/>
            <person name="Kops G.J.P.L."/>
            <person name="Archibald J.M."/>
            <person name="Simpson A.G.B."/>
            <person name="Roger A.J."/>
        </authorList>
    </citation>
    <scope>NUCLEOTIDE SEQUENCE</scope>
    <source>
        <strain evidence="1">BICM</strain>
    </source>
</reference>
<sequence>MRHLKSRPKQTEHAQFINSLYPTSVMGAAALDYVLEVGAVLSRDDGIFSDAYERLHVENSSSTDSGSYESYSDASFLSESSFDSLASFIDEEGTPTMDFFIDDDEESLPPAIEDFRDALRDMPDLPGPSVLPPARNPALLAATLLQHIAAFQRAMQQHPDVFPGEGRKYGSDDPAPSLFGQDYVDQFTVVSLLCGAIATGPALALPGVFWDTLLADDGANGLMLFQLLHTLTLSSVATVIAAVEATPASPAPLLFHLTPLNPDFALCCAALVRFLTAAHGDLAARGGGEGGRWAVDRVRDTLAALLTALIVLHDPVATAWVTNPPRRLGDEWAGLEVNLLGYLEVCDTDPLICLVLVFLSYPQSIDTGAESPDIVIFRRHCLNELLRKASPSSALQSFWGLAPRLVPGLAQYLPPDLRQIHHNIWNIDKISLSSAMTRYQAGFDRETVPAIGVTRHGTFLAAASLHLHGSAGATDRALMAYQMALDGRGGSSVRCAPAVVSGVLLCGPTESQRAACRVVWDGTRTIRECTQHLIMADAAVDAWPGREAALDQDLASVDPCPLVVSRDGKEKQEHLMPAYWSEFSALVREILPLSTVLESGPTQDAVQEVEVRRTKRRG</sequence>
<accession>A0A8J6E4L9</accession>
<dbReference type="AlphaFoldDB" id="A0A8J6E4L9"/>
<keyword evidence="2" id="KW-1185">Reference proteome</keyword>
<evidence type="ECO:0000313" key="1">
    <source>
        <dbReference type="EMBL" id="KAG9394657.1"/>
    </source>
</evidence>